<protein>
    <recommendedName>
        <fullName evidence="2">Polyketide cyclase</fullName>
    </recommendedName>
</protein>
<name>A0A679IU42_VARPD</name>
<organism evidence="1">
    <name type="scientific">Variovorax paradoxus</name>
    <dbReference type="NCBI Taxonomy" id="34073"/>
    <lineage>
        <taxon>Bacteria</taxon>
        <taxon>Pseudomonadati</taxon>
        <taxon>Pseudomonadota</taxon>
        <taxon>Betaproteobacteria</taxon>
        <taxon>Burkholderiales</taxon>
        <taxon>Comamonadaceae</taxon>
        <taxon>Variovorax</taxon>
    </lineage>
</organism>
<sequence>MKPTNDNPSAQSRVVTQRVACDWRRAYALAADPARLPDWASGLSKSALVQQGDQWIARTPESGDARMRFAPPNEFGVLDHWVAPEGVAEIYMPFRVIGVAPDACELQFTLLRQPHMDDAAFARDAEWIARDLKALRDLLEA</sequence>
<dbReference type="SUPFAM" id="SSF55961">
    <property type="entry name" value="Bet v1-like"/>
    <property type="match status" value="1"/>
</dbReference>
<reference evidence="1" key="1">
    <citation type="submission" date="2019-12" db="EMBL/GenBank/DDBJ databases">
        <authorList>
            <person name="Cremers G."/>
        </authorList>
    </citation>
    <scope>NUCLEOTIDE SEQUENCE</scope>
    <source>
        <strain evidence="1">Vvax</strain>
    </source>
</reference>
<evidence type="ECO:0008006" key="2">
    <source>
        <dbReference type="Google" id="ProtNLM"/>
    </source>
</evidence>
<dbReference type="AlphaFoldDB" id="A0A679IU42"/>
<dbReference type="Gene3D" id="3.30.530.20">
    <property type="match status" value="1"/>
</dbReference>
<dbReference type="InterPro" id="IPR023393">
    <property type="entry name" value="START-like_dom_sf"/>
</dbReference>
<evidence type="ECO:0000313" key="1">
    <source>
        <dbReference type="EMBL" id="CAA2099747.1"/>
    </source>
</evidence>
<accession>A0A679IU42</accession>
<gene>
    <name evidence="1" type="ORF">VVAX_00393</name>
</gene>
<dbReference type="EMBL" id="LR743507">
    <property type="protein sequence ID" value="CAA2099747.1"/>
    <property type="molecule type" value="Genomic_DNA"/>
</dbReference>
<dbReference type="RefSeq" id="WP_339088156.1">
    <property type="nucleotide sequence ID" value="NZ_LR743507.1"/>
</dbReference>
<proteinExistence type="predicted"/>